<dbReference type="Pfam" id="PF01740">
    <property type="entry name" value="STAS"/>
    <property type="match status" value="1"/>
</dbReference>
<dbReference type="Proteomes" id="UP000464624">
    <property type="component" value="Chromosome"/>
</dbReference>
<dbReference type="InterPro" id="IPR002645">
    <property type="entry name" value="STAS_dom"/>
</dbReference>
<evidence type="ECO:0000313" key="3">
    <source>
        <dbReference type="Proteomes" id="UP000464624"/>
    </source>
</evidence>
<reference evidence="2 3" key="1">
    <citation type="submission" date="2019-12" db="EMBL/GenBank/DDBJ databases">
        <title>Complete genome sequence of Mycolicibacterium xenopi str. JCM15661T.</title>
        <authorList>
            <person name="Yoshida M."/>
            <person name="Fukano H."/>
            <person name="Asakura T."/>
            <person name="Hoshino Y."/>
        </authorList>
    </citation>
    <scope>NUCLEOTIDE SEQUENCE [LARGE SCALE GENOMIC DNA]</scope>
    <source>
        <strain evidence="2 3">JCM 15661T</strain>
    </source>
</reference>
<proteinExistence type="predicted"/>
<name>A0AAD1M2Y2_MYCXE</name>
<evidence type="ECO:0000313" key="2">
    <source>
        <dbReference type="EMBL" id="BBU23950.1"/>
    </source>
</evidence>
<dbReference type="SUPFAM" id="SSF52091">
    <property type="entry name" value="SpoIIaa-like"/>
    <property type="match status" value="1"/>
</dbReference>
<accession>A0AAD1M2Y2</accession>
<dbReference type="KEGG" id="mxe:MYXE_37400"/>
<dbReference type="InterPro" id="IPR036513">
    <property type="entry name" value="STAS_dom_sf"/>
</dbReference>
<protein>
    <submittedName>
        <fullName evidence="2">Sulfate transporter</fullName>
    </submittedName>
</protein>
<dbReference type="AlphaFoldDB" id="A0AAD1M2Y2"/>
<gene>
    <name evidence="2" type="ORF">MYXE_37400</name>
</gene>
<sequence length="157" mass="16891">MTDGVTMSVVRTAGFAGAALGVDTAFPSQPWESRTARFTAHWGPSAVAVVAHGELDAANASQLADYVQQCAAFSKLVILDLRGVEFFGTAGFSTLHTINVRCARADVQWAVVPSRAVSRVLRICDPEHALPIADSADVMLVDQREPRRLLQLVSQSR</sequence>
<organism evidence="2 3">
    <name type="scientific">Mycobacterium xenopi</name>
    <dbReference type="NCBI Taxonomy" id="1789"/>
    <lineage>
        <taxon>Bacteria</taxon>
        <taxon>Bacillati</taxon>
        <taxon>Actinomycetota</taxon>
        <taxon>Actinomycetes</taxon>
        <taxon>Mycobacteriales</taxon>
        <taxon>Mycobacteriaceae</taxon>
        <taxon>Mycobacterium</taxon>
    </lineage>
</organism>
<evidence type="ECO:0000259" key="1">
    <source>
        <dbReference type="PROSITE" id="PS50801"/>
    </source>
</evidence>
<dbReference type="CDD" id="cd07043">
    <property type="entry name" value="STAS_anti-anti-sigma_factors"/>
    <property type="match status" value="1"/>
</dbReference>
<dbReference type="PROSITE" id="PS50801">
    <property type="entry name" value="STAS"/>
    <property type="match status" value="1"/>
</dbReference>
<dbReference type="Gene3D" id="3.30.750.24">
    <property type="entry name" value="STAS domain"/>
    <property type="match status" value="1"/>
</dbReference>
<feature type="domain" description="STAS" evidence="1">
    <location>
        <begin position="44"/>
        <end position="95"/>
    </location>
</feature>
<dbReference type="EMBL" id="AP022314">
    <property type="protein sequence ID" value="BBU23950.1"/>
    <property type="molecule type" value="Genomic_DNA"/>
</dbReference>